<name>A0A915HGP4_ROMCU</name>
<evidence type="ECO:0000313" key="3">
    <source>
        <dbReference type="WBParaSite" id="nRc.2.0.1.t01192-RA"/>
    </source>
</evidence>
<sequence length="80" mass="8907">MWIQRWSVVHFKNESISAKSEEKQDWVKCIKGSLAKTSGCKYSSCGLLKKQSMAGNLSMSCNISIAYIAEMVALSMHFLG</sequence>
<proteinExistence type="predicted"/>
<evidence type="ECO:0000313" key="2">
    <source>
        <dbReference type="Proteomes" id="UP000887565"/>
    </source>
</evidence>
<organism evidence="2 3">
    <name type="scientific">Romanomermis culicivorax</name>
    <name type="common">Nematode worm</name>
    <dbReference type="NCBI Taxonomy" id="13658"/>
    <lineage>
        <taxon>Eukaryota</taxon>
        <taxon>Metazoa</taxon>
        <taxon>Ecdysozoa</taxon>
        <taxon>Nematoda</taxon>
        <taxon>Enoplea</taxon>
        <taxon>Dorylaimia</taxon>
        <taxon>Mermithida</taxon>
        <taxon>Mermithoidea</taxon>
        <taxon>Mermithidae</taxon>
        <taxon>Romanomermis</taxon>
    </lineage>
</organism>
<accession>A0A915HGP4</accession>
<keyword evidence="1" id="KW-1133">Transmembrane helix</keyword>
<dbReference type="AlphaFoldDB" id="A0A915HGP4"/>
<dbReference type="Proteomes" id="UP000887565">
    <property type="component" value="Unplaced"/>
</dbReference>
<evidence type="ECO:0000256" key="1">
    <source>
        <dbReference type="SAM" id="Phobius"/>
    </source>
</evidence>
<keyword evidence="1" id="KW-0472">Membrane</keyword>
<protein>
    <submittedName>
        <fullName evidence="3">PH domain-containing protein</fullName>
    </submittedName>
</protein>
<feature type="transmembrane region" description="Helical" evidence="1">
    <location>
        <begin position="57"/>
        <end position="79"/>
    </location>
</feature>
<keyword evidence="1" id="KW-0812">Transmembrane</keyword>
<reference evidence="3" key="1">
    <citation type="submission" date="2022-11" db="UniProtKB">
        <authorList>
            <consortium name="WormBaseParasite"/>
        </authorList>
    </citation>
    <scope>IDENTIFICATION</scope>
</reference>
<dbReference type="WBParaSite" id="nRc.2.0.1.t01192-RA">
    <property type="protein sequence ID" value="nRc.2.0.1.t01192-RA"/>
    <property type="gene ID" value="nRc.2.0.1.g01192"/>
</dbReference>
<keyword evidence="2" id="KW-1185">Reference proteome</keyword>